<evidence type="ECO:0000256" key="3">
    <source>
        <dbReference type="PROSITE-ProRule" id="PRU00023"/>
    </source>
</evidence>
<keyword evidence="4" id="KW-0732">Signal</keyword>
<dbReference type="Proteomes" id="UP000275012">
    <property type="component" value="Unassembled WGS sequence"/>
</dbReference>
<feature type="chain" id="PRO_5018210284" evidence="4">
    <location>
        <begin position="23"/>
        <end position="190"/>
    </location>
</feature>
<dbReference type="SMART" id="SM00248">
    <property type="entry name" value="ANK"/>
    <property type="match status" value="4"/>
</dbReference>
<organism evidence="5 6">
    <name type="scientific">Solilutibacter pythonis</name>
    <dbReference type="NCBI Taxonomy" id="2483112"/>
    <lineage>
        <taxon>Bacteria</taxon>
        <taxon>Pseudomonadati</taxon>
        <taxon>Pseudomonadota</taxon>
        <taxon>Gammaproteobacteria</taxon>
        <taxon>Lysobacterales</taxon>
        <taxon>Lysobacteraceae</taxon>
        <taxon>Solilutibacter</taxon>
    </lineage>
</organism>
<keyword evidence="2 3" id="KW-0040">ANK repeat</keyword>
<proteinExistence type="predicted"/>
<evidence type="ECO:0000256" key="2">
    <source>
        <dbReference type="ARBA" id="ARBA00023043"/>
    </source>
</evidence>
<dbReference type="InterPro" id="IPR050776">
    <property type="entry name" value="Ank_Repeat/CDKN_Inhibitor"/>
</dbReference>
<dbReference type="PROSITE" id="PS50088">
    <property type="entry name" value="ANK_REPEAT"/>
    <property type="match status" value="3"/>
</dbReference>
<accession>A0A3M2HNC1</accession>
<comment type="caution">
    <text evidence="5">The sequence shown here is derived from an EMBL/GenBank/DDBJ whole genome shotgun (WGS) entry which is preliminary data.</text>
</comment>
<evidence type="ECO:0000256" key="4">
    <source>
        <dbReference type="SAM" id="SignalP"/>
    </source>
</evidence>
<dbReference type="OrthoDB" id="307920at2"/>
<dbReference type="InterPro" id="IPR002110">
    <property type="entry name" value="Ankyrin_rpt"/>
</dbReference>
<dbReference type="Gene3D" id="1.25.40.20">
    <property type="entry name" value="Ankyrin repeat-containing domain"/>
    <property type="match status" value="1"/>
</dbReference>
<dbReference type="AlphaFoldDB" id="A0A3M2HNC1"/>
<gene>
    <name evidence="5" type="ORF">EBB59_10685</name>
</gene>
<keyword evidence="1" id="KW-0677">Repeat</keyword>
<reference evidence="5 6" key="1">
    <citation type="submission" date="2018-10" db="EMBL/GenBank/DDBJ databases">
        <title>Proposal of Lysobacter pythonis sp. nov. isolated from royal pythons (Python regius).</title>
        <authorList>
            <person name="Hans-Juergen B."/>
            <person name="Huptas C."/>
            <person name="Sandra B."/>
            <person name="Igor L."/>
            <person name="Joachim S."/>
            <person name="Siegfried S."/>
            <person name="Mareike W."/>
            <person name="Peter K."/>
        </authorList>
    </citation>
    <scope>NUCLEOTIDE SEQUENCE [LARGE SCALE GENOMIC DNA]</scope>
    <source>
        <strain evidence="5 6">4284/11</strain>
    </source>
</reference>
<protein>
    <submittedName>
        <fullName evidence="5">Ankyrin repeat domain-containing protein</fullName>
    </submittedName>
</protein>
<sequence length="190" mass="20345">MTSIARHVFLLLMLLGPSMAISAEPARDLSPQGLAPYWFKAVRAGDMDLVETLLQRGIDIEVTNERGFSALILAAYNGQPALVSDLLKRGADPNRGDRTGNTALMGALFRGDEASARLLLADPRIDIDRKNNAGQTAAMFAALFGRTELLLELADHGADLDAVDAAGASVRSLAARQGHDTLLAELDKRH</sequence>
<evidence type="ECO:0000256" key="1">
    <source>
        <dbReference type="ARBA" id="ARBA00022737"/>
    </source>
</evidence>
<dbReference type="InterPro" id="IPR036770">
    <property type="entry name" value="Ankyrin_rpt-contain_sf"/>
</dbReference>
<evidence type="ECO:0000313" key="5">
    <source>
        <dbReference type="EMBL" id="RMH89060.1"/>
    </source>
</evidence>
<dbReference type="PROSITE" id="PS50297">
    <property type="entry name" value="ANK_REP_REGION"/>
    <property type="match status" value="2"/>
</dbReference>
<feature type="repeat" description="ANK" evidence="3">
    <location>
        <begin position="66"/>
        <end position="98"/>
    </location>
</feature>
<dbReference type="Pfam" id="PF13606">
    <property type="entry name" value="Ank_3"/>
    <property type="match status" value="1"/>
</dbReference>
<feature type="signal peptide" evidence="4">
    <location>
        <begin position="1"/>
        <end position="22"/>
    </location>
</feature>
<evidence type="ECO:0000313" key="6">
    <source>
        <dbReference type="Proteomes" id="UP000275012"/>
    </source>
</evidence>
<keyword evidence="6" id="KW-1185">Reference proteome</keyword>
<name>A0A3M2HNC1_9GAMM</name>
<feature type="repeat" description="ANK" evidence="3">
    <location>
        <begin position="133"/>
        <end position="165"/>
    </location>
</feature>
<dbReference type="EMBL" id="RFLY01000016">
    <property type="protein sequence ID" value="RMH89060.1"/>
    <property type="molecule type" value="Genomic_DNA"/>
</dbReference>
<dbReference type="PANTHER" id="PTHR24201">
    <property type="entry name" value="ANK_REP_REGION DOMAIN-CONTAINING PROTEIN"/>
    <property type="match status" value="1"/>
</dbReference>
<dbReference type="Pfam" id="PF12796">
    <property type="entry name" value="Ank_2"/>
    <property type="match status" value="1"/>
</dbReference>
<dbReference type="SUPFAM" id="SSF48403">
    <property type="entry name" value="Ankyrin repeat"/>
    <property type="match status" value="1"/>
</dbReference>
<feature type="repeat" description="ANK" evidence="3">
    <location>
        <begin position="41"/>
        <end position="65"/>
    </location>
</feature>